<reference evidence="5" key="1">
    <citation type="submission" date="2023-10" db="EMBL/GenBank/DDBJ databases">
        <title>Genome assembly of Pristionchus species.</title>
        <authorList>
            <person name="Yoshida K."/>
            <person name="Sommer R.J."/>
        </authorList>
    </citation>
    <scope>NUCLEOTIDE SEQUENCE</scope>
    <source>
        <strain evidence="5">RS5133</strain>
    </source>
</reference>
<evidence type="ECO:0000259" key="4">
    <source>
        <dbReference type="PROSITE" id="PS51843"/>
    </source>
</evidence>
<organism evidence="5 6">
    <name type="scientific">Pristionchus fissidentatus</name>
    <dbReference type="NCBI Taxonomy" id="1538716"/>
    <lineage>
        <taxon>Eukaryota</taxon>
        <taxon>Metazoa</taxon>
        <taxon>Ecdysozoa</taxon>
        <taxon>Nematoda</taxon>
        <taxon>Chromadorea</taxon>
        <taxon>Rhabditida</taxon>
        <taxon>Rhabditina</taxon>
        <taxon>Diplogasteromorpha</taxon>
        <taxon>Diplogasteroidea</taxon>
        <taxon>Neodiplogasteridae</taxon>
        <taxon>Pristionchus</taxon>
    </lineage>
</organism>
<proteinExistence type="predicted"/>
<dbReference type="SMART" id="SM00430">
    <property type="entry name" value="HOLI"/>
    <property type="match status" value="1"/>
</dbReference>
<dbReference type="PANTHER" id="PTHR46011">
    <property type="entry name" value="NUCLEAR HORMONE RECEPTOR FAMILY MEMBER NHR-86-RELATED"/>
    <property type="match status" value="1"/>
</dbReference>
<dbReference type="Pfam" id="PF00104">
    <property type="entry name" value="Hormone_recep"/>
    <property type="match status" value="1"/>
</dbReference>
<dbReference type="EMBL" id="BTSY01000001">
    <property type="protein sequence ID" value="GMT12149.1"/>
    <property type="molecule type" value="Genomic_DNA"/>
</dbReference>
<keyword evidence="3" id="KW-0675">Receptor</keyword>
<gene>
    <name evidence="5" type="ORF">PFISCL1PPCAC_3446</name>
</gene>
<dbReference type="Proteomes" id="UP001432322">
    <property type="component" value="Unassembled WGS sequence"/>
</dbReference>
<accession>A0AAV5V0M6</accession>
<dbReference type="InterPro" id="IPR000536">
    <property type="entry name" value="Nucl_hrmn_rcpt_lig-bd"/>
</dbReference>
<evidence type="ECO:0000256" key="1">
    <source>
        <dbReference type="ARBA" id="ARBA00023015"/>
    </source>
</evidence>
<dbReference type="PROSITE" id="PS51843">
    <property type="entry name" value="NR_LBD"/>
    <property type="match status" value="1"/>
</dbReference>
<dbReference type="AlphaFoldDB" id="A0AAV5V0M6"/>
<evidence type="ECO:0000256" key="3">
    <source>
        <dbReference type="ARBA" id="ARBA00023170"/>
    </source>
</evidence>
<dbReference type="InterPro" id="IPR035500">
    <property type="entry name" value="NHR-like_dom_sf"/>
</dbReference>
<dbReference type="Gene3D" id="1.10.565.10">
    <property type="entry name" value="Retinoid X Receptor"/>
    <property type="match status" value="1"/>
</dbReference>
<evidence type="ECO:0000313" key="5">
    <source>
        <dbReference type="EMBL" id="GMT12149.1"/>
    </source>
</evidence>
<keyword evidence="6" id="KW-1185">Reference proteome</keyword>
<sequence length="283" mass="31955">KDSGRTALKIETMGRDVASISSETPVLDRLRAAYNVMTGVRKCAELSIRPVDKFVHPQAAYNNSFVSDPFIPATHSLANNISSILVSALFDFAPFAFPQFAELPTNEKSNLVRGSFEPIHVVESMSRAVALFPNDNTVFMSYTMTLSQDSVDYFFSDCTLDVDIDEAKRVLYHNLKRMAECCKSTTKRVNPSEEELLALLALAFWNNDTATSNDSLNRAAYSVRAAIMRDLHVYYSACGLKNYATRIGELFSLLVFYEKMTSDVVEDIELFRLLQVYEDKKYY</sequence>
<dbReference type="GO" id="GO:0005634">
    <property type="term" value="C:nucleus"/>
    <property type="evidence" value="ECO:0007669"/>
    <property type="project" value="TreeGrafter"/>
</dbReference>
<protein>
    <recommendedName>
        <fullName evidence="4">NR LBD domain-containing protein</fullName>
    </recommendedName>
</protein>
<comment type="caution">
    <text evidence="5">The sequence shown here is derived from an EMBL/GenBank/DDBJ whole genome shotgun (WGS) entry which is preliminary data.</text>
</comment>
<evidence type="ECO:0000256" key="2">
    <source>
        <dbReference type="ARBA" id="ARBA00023163"/>
    </source>
</evidence>
<evidence type="ECO:0000313" key="6">
    <source>
        <dbReference type="Proteomes" id="UP001432322"/>
    </source>
</evidence>
<keyword evidence="2" id="KW-0804">Transcription</keyword>
<dbReference type="SUPFAM" id="SSF48508">
    <property type="entry name" value="Nuclear receptor ligand-binding domain"/>
    <property type="match status" value="1"/>
</dbReference>
<feature type="domain" description="NR LBD" evidence="4">
    <location>
        <begin position="22"/>
        <end position="283"/>
    </location>
</feature>
<feature type="non-terminal residue" evidence="5">
    <location>
        <position position="1"/>
    </location>
</feature>
<keyword evidence="1" id="KW-0805">Transcription regulation</keyword>
<dbReference type="PANTHER" id="PTHR46011:SF6">
    <property type="entry name" value="HIGH ZINC ACTIVATED NUCLEAR RECEPTOR PROTEIN"/>
    <property type="match status" value="1"/>
</dbReference>
<dbReference type="GO" id="GO:0003700">
    <property type="term" value="F:DNA-binding transcription factor activity"/>
    <property type="evidence" value="ECO:0007669"/>
    <property type="project" value="TreeGrafter"/>
</dbReference>
<name>A0AAV5V0M6_9BILA</name>